<keyword evidence="4 9" id="KW-0997">Cell inner membrane</keyword>
<sequence length="155" mass="17144">MKLLNQIERLLCVILLAAIVGLVFMAAIMRTFGVPVIWSVDVAQMLFAWLAMLAADQTFKHSEHAAVDIITRRLQPRAQQAFSNLFDILMISVLGLLLWFGIVLFGANPDRTLGSTSISYQWVTLAVPVGAALMIITLLQRLLSRHRISQGQAGL</sequence>
<dbReference type="Pfam" id="PF04290">
    <property type="entry name" value="DctQ"/>
    <property type="match status" value="1"/>
</dbReference>
<evidence type="ECO:0000256" key="9">
    <source>
        <dbReference type="RuleBase" id="RU369079"/>
    </source>
</evidence>
<keyword evidence="3" id="KW-1003">Cell membrane</keyword>
<comment type="subcellular location">
    <subcellularLocation>
        <location evidence="1 9">Cell inner membrane</location>
        <topology evidence="1 9">Multi-pass membrane protein</topology>
    </subcellularLocation>
</comment>
<proteinExistence type="inferred from homology"/>
<dbReference type="RefSeq" id="WP_108566729.1">
    <property type="nucleotide sequence ID" value="NZ_CP031769.1"/>
</dbReference>
<organism evidence="11 12">
    <name type="scientific">Salinimonas sediminis</name>
    <dbReference type="NCBI Taxonomy" id="2303538"/>
    <lineage>
        <taxon>Bacteria</taxon>
        <taxon>Pseudomonadati</taxon>
        <taxon>Pseudomonadota</taxon>
        <taxon>Gammaproteobacteria</taxon>
        <taxon>Alteromonadales</taxon>
        <taxon>Alteromonadaceae</taxon>
        <taxon>Alteromonas/Salinimonas group</taxon>
        <taxon>Salinimonas</taxon>
    </lineage>
</organism>
<dbReference type="AlphaFoldDB" id="A0A346NRC2"/>
<keyword evidence="5 9" id="KW-0812">Transmembrane</keyword>
<accession>A0A346NRC2</accession>
<dbReference type="GO" id="GO:0015740">
    <property type="term" value="P:C4-dicarboxylate transport"/>
    <property type="evidence" value="ECO:0007669"/>
    <property type="project" value="TreeGrafter"/>
</dbReference>
<keyword evidence="2 9" id="KW-0813">Transport</keyword>
<evidence type="ECO:0000256" key="5">
    <source>
        <dbReference type="ARBA" id="ARBA00022692"/>
    </source>
</evidence>
<evidence type="ECO:0000256" key="3">
    <source>
        <dbReference type="ARBA" id="ARBA00022475"/>
    </source>
</evidence>
<evidence type="ECO:0000313" key="11">
    <source>
        <dbReference type="EMBL" id="AXR08079.1"/>
    </source>
</evidence>
<dbReference type="EMBL" id="CP031769">
    <property type="protein sequence ID" value="AXR08079.1"/>
    <property type="molecule type" value="Genomic_DNA"/>
</dbReference>
<dbReference type="PANTHER" id="PTHR35011">
    <property type="entry name" value="2,3-DIKETO-L-GULONATE TRAP TRANSPORTER SMALL PERMEASE PROTEIN YIAM"/>
    <property type="match status" value="1"/>
</dbReference>
<evidence type="ECO:0000256" key="6">
    <source>
        <dbReference type="ARBA" id="ARBA00022989"/>
    </source>
</evidence>
<dbReference type="GO" id="GO:0005886">
    <property type="term" value="C:plasma membrane"/>
    <property type="evidence" value="ECO:0007669"/>
    <property type="project" value="UniProtKB-SubCell"/>
</dbReference>
<dbReference type="PANTHER" id="PTHR35011:SF2">
    <property type="entry name" value="2,3-DIKETO-L-GULONATE TRAP TRANSPORTER SMALL PERMEASE PROTEIN YIAM"/>
    <property type="match status" value="1"/>
</dbReference>
<keyword evidence="12" id="KW-1185">Reference proteome</keyword>
<evidence type="ECO:0000256" key="2">
    <source>
        <dbReference type="ARBA" id="ARBA00022448"/>
    </source>
</evidence>
<evidence type="ECO:0000256" key="4">
    <source>
        <dbReference type="ARBA" id="ARBA00022519"/>
    </source>
</evidence>
<comment type="similarity">
    <text evidence="8 9">Belongs to the TRAP transporter small permease family.</text>
</comment>
<feature type="transmembrane region" description="Helical" evidence="9">
    <location>
        <begin position="82"/>
        <end position="107"/>
    </location>
</feature>
<dbReference type="OrthoDB" id="2085311at2"/>
<protein>
    <recommendedName>
        <fullName evidence="9">TRAP transporter small permease protein</fullName>
    </recommendedName>
</protein>
<evidence type="ECO:0000313" key="12">
    <source>
        <dbReference type="Proteomes" id="UP000262073"/>
    </source>
</evidence>
<evidence type="ECO:0000256" key="7">
    <source>
        <dbReference type="ARBA" id="ARBA00023136"/>
    </source>
</evidence>
<feature type="transmembrane region" description="Helical" evidence="9">
    <location>
        <begin position="119"/>
        <end position="139"/>
    </location>
</feature>
<gene>
    <name evidence="11" type="ORF">D0Y50_18005</name>
</gene>
<dbReference type="GO" id="GO:0022857">
    <property type="term" value="F:transmembrane transporter activity"/>
    <property type="evidence" value="ECO:0007669"/>
    <property type="project" value="UniProtKB-UniRule"/>
</dbReference>
<feature type="transmembrane region" description="Helical" evidence="9">
    <location>
        <begin position="7"/>
        <end position="29"/>
    </location>
</feature>
<dbReference type="InterPro" id="IPR007387">
    <property type="entry name" value="TRAP_DctQ"/>
</dbReference>
<feature type="transmembrane region" description="Helical" evidence="9">
    <location>
        <begin position="35"/>
        <end position="55"/>
    </location>
</feature>
<reference evidence="11 12" key="1">
    <citation type="submission" date="2018-08" db="EMBL/GenBank/DDBJ databases">
        <title>Salinimonas sediminis sp. nov., a piezophilic bacterium isolated from a deep-sea sediment sample from the New Britain Trench.</title>
        <authorList>
            <person name="Cao J."/>
        </authorList>
    </citation>
    <scope>NUCLEOTIDE SEQUENCE [LARGE SCALE GENOMIC DNA]</scope>
    <source>
        <strain evidence="11 12">N102</strain>
    </source>
</reference>
<feature type="domain" description="Tripartite ATP-independent periplasmic transporters DctQ component" evidence="10">
    <location>
        <begin position="19"/>
        <end position="145"/>
    </location>
</feature>
<dbReference type="Proteomes" id="UP000262073">
    <property type="component" value="Chromosome"/>
</dbReference>
<evidence type="ECO:0000256" key="1">
    <source>
        <dbReference type="ARBA" id="ARBA00004429"/>
    </source>
</evidence>
<evidence type="ECO:0000259" key="10">
    <source>
        <dbReference type="Pfam" id="PF04290"/>
    </source>
</evidence>
<dbReference type="InterPro" id="IPR055348">
    <property type="entry name" value="DctQ"/>
</dbReference>
<dbReference type="KEGG" id="salm:D0Y50_18005"/>
<keyword evidence="7 9" id="KW-0472">Membrane</keyword>
<evidence type="ECO:0000256" key="8">
    <source>
        <dbReference type="ARBA" id="ARBA00038436"/>
    </source>
</evidence>
<keyword evidence="6 9" id="KW-1133">Transmembrane helix</keyword>
<comment type="subunit">
    <text evidence="9">The complex comprises the extracytoplasmic solute receptor protein and the two transmembrane proteins.</text>
</comment>
<comment type="function">
    <text evidence="9">Part of the tripartite ATP-independent periplasmic (TRAP) transport system.</text>
</comment>
<name>A0A346NRC2_9ALTE</name>